<feature type="compositionally biased region" description="Pro residues" evidence="7">
    <location>
        <begin position="205"/>
        <end position="214"/>
    </location>
</feature>
<dbReference type="SUPFAM" id="SSF46785">
    <property type="entry name" value="Winged helix' DNA-binding domain"/>
    <property type="match status" value="1"/>
</dbReference>
<keyword evidence="9" id="KW-1185">Reference proteome</keyword>
<organism evidence="9 10">
    <name type="scientific">Pogona vitticeps</name>
    <name type="common">central bearded dragon</name>
    <dbReference type="NCBI Taxonomy" id="103695"/>
    <lineage>
        <taxon>Eukaryota</taxon>
        <taxon>Metazoa</taxon>
        <taxon>Chordata</taxon>
        <taxon>Craniata</taxon>
        <taxon>Vertebrata</taxon>
        <taxon>Euteleostomi</taxon>
        <taxon>Lepidosauria</taxon>
        <taxon>Squamata</taxon>
        <taxon>Bifurcata</taxon>
        <taxon>Unidentata</taxon>
        <taxon>Episquamata</taxon>
        <taxon>Toxicofera</taxon>
        <taxon>Iguania</taxon>
        <taxon>Acrodonta</taxon>
        <taxon>Agamidae</taxon>
        <taxon>Amphibolurinae</taxon>
        <taxon>Pogona</taxon>
    </lineage>
</organism>
<dbReference type="PROSITE" id="PS50039">
    <property type="entry name" value="FORK_HEAD_3"/>
    <property type="match status" value="1"/>
</dbReference>
<accession>A0ABM5FHY7</accession>
<name>A0ABM5FHY7_9SAUR</name>
<evidence type="ECO:0000259" key="8">
    <source>
        <dbReference type="PROSITE" id="PS50039"/>
    </source>
</evidence>
<evidence type="ECO:0000256" key="4">
    <source>
        <dbReference type="ARBA" id="ARBA00023163"/>
    </source>
</evidence>
<evidence type="ECO:0000256" key="6">
    <source>
        <dbReference type="PROSITE-ProRule" id="PRU00089"/>
    </source>
</evidence>
<evidence type="ECO:0000256" key="7">
    <source>
        <dbReference type="SAM" id="MobiDB-lite"/>
    </source>
</evidence>
<dbReference type="InterPro" id="IPR050211">
    <property type="entry name" value="FOX_domain-containing"/>
</dbReference>
<comment type="subcellular location">
    <subcellularLocation>
        <location evidence="1 6">Nucleus</location>
    </subcellularLocation>
</comment>
<dbReference type="Proteomes" id="UP001652642">
    <property type="component" value="Chromosome 2"/>
</dbReference>
<feature type="DNA-binding region" description="Fork-head" evidence="6">
    <location>
        <begin position="106"/>
        <end position="200"/>
    </location>
</feature>
<evidence type="ECO:0000313" key="9">
    <source>
        <dbReference type="Proteomes" id="UP001652642"/>
    </source>
</evidence>
<keyword evidence="5 6" id="KW-0539">Nucleus</keyword>
<feature type="region of interest" description="Disordered" evidence="7">
    <location>
        <begin position="200"/>
        <end position="275"/>
    </location>
</feature>
<dbReference type="InterPro" id="IPR001766">
    <property type="entry name" value="Fork_head_dom"/>
</dbReference>
<dbReference type="Pfam" id="PF00250">
    <property type="entry name" value="Forkhead"/>
    <property type="match status" value="1"/>
</dbReference>
<proteinExistence type="predicted"/>
<dbReference type="InterPro" id="IPR030456">
    <property type="entry name" value="TF_fork_head_CS_2"/>
</dbReference>
<dbReference type="SMART" id="SM00339">
    <property type="entry name" value="FH"/>
    <property type="match status" value="1"/>
</dbReference>
<dbReference type="Gene3D" id="1.10.10.10">
    <property type="entry name" value="Winged helix-like DNA-binding domain superfamily/Winged helix DNA-binding domain"/>
    <property type="match status" value="1"/>
</dbReference>
<keyword evidence="3 6" id="KW-0238">DNA-binding</keyword>
<feature type="compositionally biased region" description="Pro residues" evidence="7">
    <location>
        <begin position="223"/>
        <end position="233"/>
    </location>
</feature>
<feature type="domain" description="Fork-head" evidence="8">
    <location>
        <begin position="106"/>
        <end position="200"/>
    </location>
</feature>
<dbReference type="RefSeq" id="XP_072845010.1">
    <property type="nucleotide sequence ID" value="XM_072988909.1"/>
</dbReference>
<dbReference type="PANTHER" id="PTHR11829:SF361">
    <property type="entry name" value="FORKHEAD BOX PROTEIN D4-LIKE 1"/>
    <property type="match status" value="1"/>
</dbReference>
<keyword evidence="2" id="KW-0805">Transcription regulation</keyword>
<dbReference type="InterPro" id="IPR036390">
    <property type="entry name" value="WH_DNA-bd_sf"/>
</dbReference>
<keyword evidence="4" id="KW-0804">Transcription</keyword>
<feature type="region of interest" description="Disordered" evidence="7">
    <location>
        <begin position="1"/>
        <end position="77"/>
    </location>
</feature>
<dbReference type="InterPro" id="IPR036388">
    <property type="entry name" value="WH-like_DNA-bd_sf"/>
</dbReference>
<reference evidence="10" key="2">
    <citation type="submission" date="2025-08" db="UniProtKB">
        <authorList>
            <consortium name="RefSeq"/>
        </authorList>
    </citation>
    <scope>IDENTIFICATION</scope>
</reference>
<dbReference type="PANTHER" id="PTHR11829">
    <property type="entry name" value="FORKHEAD BOX PROTEIN"/>
    <property type="match status" value="1"/>
</dbReference>
<evidence type="ECO:0000256" key="1">
    <source>
        <dbReference type="ARBA" id="ARBA00004123"/>
    </source>
</evidence>
<evidence type="ECO:0000256" key="2">
    <source>
        <dbReference type="ARBA" id="ARBA00023015"/>
    </source>
</evidence>
<evidence type="ECO:0000313" key="10">
    <source>
        <dbReference type="RefSeq" id="XP_072845010.1"/>
    </source>
</evidence>
<feature type="compositionally biased region" description="Low complexity" evidence="7">
    <location>
        <begin position="56"/>
        <end position="66"/>
    </location>
</feature>
<protein>
    <recommendedName>
        <fullName evidence="8">Fork-head domain-containing protein</fullName>
    </recommendedName>
</protein>
<gene>
    <name evidence="10" type="primary">LOC110074674</name>
</gene>
<evidence type="ECO:0000256" key="5">
    <source>
        <dbReference type="ARBA" id="ARBA00023242"/>
    </source>
</evidence>
<sequence>MSLPTGKGAAFDPLRTRRSDGEENEDDEEEEEEEEKEPGAEEEAAGVWGQGERGLLAPQGQPASPAAGGGAGRPPGALAAAAAAAGPGGASALPAAASAWTEGAAKPPYSYIALITMAILQSPQQKLPLRGICAFIRGRFPYYRARFPAWQNSIRHNLSLNDCFVKVPREPGSAGKGHHWRLHPASQDMFRNGSFLRRRKRFKRPPPPPPPSSPPAAGRLLLFPPPPPPPGALLPPAYALLPPPPPSPSPPDGSRDRRWRPGPEQAGPRAEGSRGAFSIENLLRGPPALPLRALIPPAGEAALLPGPPQRLFPVPGRTLLAPEGSLRAAAAALLAARPELIPVAGGAPADF</sequence>
<dbReference type="PROSITE" id="PS00658">
    <property type="entry name" value="FORK_HEAD_2"/>
    <property type="match status" value="1"/>
</dbReference>
<dbReference type="InterPro" id="IPR018122">
    <property type="entry name" value="TF_fork_head_CS_1"/>
</dbReference>
<dbReference type="PRINTS" id="PR00053">
    <property type="entry name" value="FORKHEAD"/>
</dbReference>
<feature type="compositionally biased region" description="Pro residues" evidence="7">
    <location>
        <begin position="241"/>
        <end position="251"/>
    </location>
</feature>
<dbReference type="PROSITE" id="PS00657">
    <property type="entry name" value="FORK_HEAD_1"/>
    <property type="match status" value="1"/>
</dbReference>
<feature type="compositionally biased region" description="Acidic residues" evidence="7">
    <location>
        <begin position="22"/>
        <end position="44"/>
    </location>
</feature>
<dbReference type="GeneID" id="110074674"/>
<reference evidence="9" key="1">
    <citation type="submission" date="2025-05" db="UniProtKB">
        <authorList>
            <consortium name="RefSeq"/>
        </authorList>
    </citation>
    <scope>NUCLEOTIDE SEQUENCE [LARGE SCALE GENOMIC DNA]</scope>
</reference>
<evidence type="ECO:0000256" key="3">
    <source>
        <dbReference type="ARBA" id="ARBA00023125"/>
    </source>
</evidence>